<dbReference type="PANTHER" id="PTHR43757">
    <property type="entry name" value="AMINOMETHYLTRANSFERASE"/>
    <property type="match status" value="1"/>
</dbReference>
<sequence length="384" mass="43425">MTTNFPPANISFGSRIRKSPFYDSTRKYGAKSFTIYNYMYMPTSYTSSEEEYFSLIKDVTMWDVAGERQIEINGPDAYNFIRTLTPRNLEKCEIGHCLYILLTGEDGCIINDAVLLRVKPDQFWISPGDSEVLLWIQGAAVNSGMDVNVFEPDVSPLQIGGPKAPQLIEKLFDEDHRDVGFYRAIETSLLGIPLVLARTGWSGEISYELYLRNHKLGEQLWEIVMEAGQEYNISPIAPNTIRSIEGGLLSFRSDVLKEDNPYTIGLGRLVDTNQSINFIGKSALKKIEEEGTKRMLVGVILDGDPIKNPPEQFWPVIDHDLKIGHVSRCIYSPRLKKNIGFANVPTEFSKIDKNLSVISPEGKRSATVCKWPWFPAERINKKTK</sequence>
<dbReference type="InterPro" id="IPR029043">
    <property type="entry name" value="GcvT/YgfZ_C"/>
</dbReference>
<keyword evidence="1" id="KW-0808">Transferase</keyword>
<accession>A0A368C495</accession>
<dbReference type="InterPro" id="IPR027266">
    <property type="entry name" value="TrmE/GcvT-like"/>
</dbReference>
<dbReference type="InterPro" id="IPR028896">
    <property type="entry name" value="GcvT/YgfZ/DmdA"/>
</dbReference>
<dbReference type="PANTHER" id="PTHR43757:SF2">
    <property type="entry name" value="AMINOMETHYLTRANSFERASE, MITOCHONDRIAL"/>
    <property type="match status" value="1"/>
</dbReference>
<dbReference type="Proteomes" id="UP000252915">
    <property type="component" value="Unassembled WGS sequence"/>
</dbReference>
<evidence type="ECO:0000313" key="6">
    <source>
        <dbReference type="Proteomes" id="UP000252915"/>
    </source>
</evidence>
<dbReference type="GO" id="GO:0008483">
    <property type="term" value="F:transaminase activity"/>
    <property type="evidence" value="ECO:0007669"/>
    <property type="project" value="UniProtKB-KW"/>
</dbReference>
<feature type="domain" description="Aminomethyltransferase C-terminal" evidence="4">
    <location>
        <begin position="294"/>
        <end position="374"/>
    </location>
</feature>
<evidence type="ECO:0000256" key="1">
    <source>
        <dbReference type="ARBA" id="ARBA00022576"/>
    </source>
</evidence>
<reference evidence="5 6" key="1">
    <citation type="journal article" date="2018" name="Microbiome">
        <title>Fine metagenomic profile of the Mediterranean stratified and mixed water columns revealed by assembly and recruitment.</title>
        <authorList>
            <person name="Haro-Moreno J.M."/>
            <person name="Lopez-Perez M."/>
            <person name="De La Torre J.R."/>
            <person name="Picazo A."/>
            <person name="Camacho A."/>
            <person name="Rodriguez-Valera F."/>
        </authorList>
    </citation>
    <scope>NUCLEOTIDE SEQUENCE [LARGE SCALE GENOMIC DNA]</scope>
    <source>
        <strain evidence="5">MED-G78</strain>
    </source>
</reference>
<proteinExistence type="predicted"/>
<dbReference type="InterPro" id="IPR006222">
    <property type="entry name" value="GCVT_N"/>
</dbReference>
<comment type="caution">
    <text evidence="5">The sequence shown here is derived from an EMBL/GenBank/DDBJ whole genome shotgun (WGS) entry which is preliminary data.</text>
</comment>
<dbReference type="AlphaFoldDB" id="A0A368C495"/>
<dbReference type="EMBL" id="QOPI01000017">
    <property type="protein sequence ID" value="RCL44398.1"/>
    <property type="molecule type" value="Genomic_DNA"/>
</dbReference>
<dbReference type="SUPFAM" id="SSF101790">
    <property type="entry name" value="Aminomethyltransferase beta-barrel domain"/>
    <property type="match status" value="1"/>
</dbReference>
<dbReference type="SUPFAM" id="SSF103025">
    <property type="entry name" value="Folate-binding domain"/>
    <property type="match status" value="1"/>
</dbReference>
<dbReference type="Pfam" id="PF01571">
    <property type="entry name" value="GCV_T"/>
    <property type="match status" value="1"/>
</dbReference>
<evidence type="ECO:0000313" key="5">
    <source>
        <dbReference type="EMBL" id="RCL44398.1"/>
    </source>
</evidence>
<evidence type="ECO:0000259" key="4">
    <source>
        <dbReference type="Pfam" id="PF08669"/>
    </source>
</evidence>
<gene>
    <name evidence="5" type="ORF">DBW92_03390</name>
</gene>
<dbReference type="InterPro" id="IPR013977">
    <property type="entry name" value="GcvT_C"/>
</dbReference>
<evidence type="ECO:0000256" key="2">
    <source>
        <dbReference type="PIRSR" id="PIRSR006487-1"/>
    </source>
</evidence>
<name>A0A368C495_9GAMM</name>
<protein>
    <submittedName>
        <fullName evidence="5">Glycine cleavage system protein T</fullName>
    </submittedName>
</protein>
<feature type="binding site" evidence="2">
    <location>
        <position position="208"/>
    </location>
    <ligand>
        <name>substrate</name>
    </ligand>
</feature>
<dbReference type="PIRSF" id="PIRSF006487">
    <property type="entry name" value="GcvT"/>
    <property type="match status" value="1"/>
</dbReference>
<feature type="domain" description="GCVT N-terminal" evidence="3">
    <location>
        <begin position="21"/>
        <end position="273"/>
    </location>
</feature>
<keyword evidence="1" id="KW-0032">Aminotransferase</keyword>
<dbReference type="Pfam" id="PF08669">
    <property type="entry name" value="GCV_T_C"/>
    <property type="match status" value="1"/>
</dbReference>
<dbReference type="Gene3D" id="3.30.1360.120">
    <property type="entry name" value="Probable tRNA modification gtpase trme, domain 1"/>
    <property type="match status" value="1"/>
</dbReference>
<organism evidence="5 6">
    <name type="scientific">SAR86 cluster bacterium</name>
    <dbReference type="NCBI Taxonomy" id="2030880"/>
    <lineage>
        <taxon>Bacteria</taxon>
        <taxon>Pseudomonadati</taxon>
        <taxon>Pseudomonadota</taxon>
        <taxon>Gammaproteobacteria</taxon>
        <taxon>SAR86 cluster</taxon>
    </lineage>
</organism>
<evidence type="ECO:0000259" key="3">
    <source>
        <dbReference type="Pfam" id="PF01571"/>
    </source>
</evidence>